<evidence type="ECO:0000313" key="7">
    <source>
        <dbReference type="EMBL" id="KAH3856758.1"/>
    </source>
</evidence>
<dbReference type="GO" id="GO:0035516">
    <property type="term" value="F:broad specificity oxidative DNA demethylase activity"/>
    <property type="evidence" value="ECO:0007669"/>
    <property type="project" value="TreeGrafter"/>
</dbReference>
<sequence>AIPFDLHEPAHKSFPGLKPVAEWRAYQIQNCEGFIVISNAFKRKYQRYWVARCLLDFPMKPNKTNVDAHTDRPSQIWNSCIDNNRPDLKKDSLLMRLRWATLGYQYEWNTKEYFSDRVQEFPTDLSHLCGYIAETLGYSSYSSEAGIVNFYRMDSSLMGHTDVSELDHAAPIISFSFGQSCIFLIGGPTKATTPTAVFLHSGDIVLMTKQARLSYHAVPRILPGNPEHLHNCFYGDDDVIITESQGDKSIQQYVESSGDSNEIDPYSDTANQKPPHINIVQSDSASHKEDVVETPTMKGNNCSVDELGVIMDEVLQGLDWAPFHEYLNVSRVNVNVRQVLKAGAELGLSLAEIKPCDRNYTQK</sequence>
<dbReference type="PANTHER" id="PTHR16557">
    <property type="entry name" value="ALKYLATED DNA REPAIR PROTEIN ALKB-RELATED"/>
    <property type="match status" value="1"/>
</dbReference>
<evidence type="ECO:0000256" key="3">
    <source>
        <dbReference type="ARBA" id="ARBA00023002"/>
    </source>
</evidence>
<dbReference type="EMBL" id="JAIWYP010000003">
    <property type="protein sequence ID" value="KAH3856758.1"/>
    <property type="molecule type" value="Genomic_DNA"/>
</dbReference>
<evidence type="ECO:0000256" key="2">
    <source>
        <dbReference type="ARBA" id="ARBA00022964"/>
    </source>
</evidence>
<reference evidence="7" key="2">
    <citation type="submission" date="2020-11" db="EMBL/GenBank/DDBJ databases">
        <authorList>
            <person name="McCartney M.A."/>
            <person name="Auch B."/>
            <person name="Kono T."/>
            <person name="Mallez S."/>
            <person name="Becker A."/>
            <person name="Gohl D.M."/>
            <person name="Silverstein K.A.T."/>
            <person name="Koren S."/>
            <person name="Bechman K.B."/>
            <person name="Herman A."/>
            <person name="Abrahante J.E."/>
            <person name="Garbe J."/>
        </authorList>
    </citation>
    <scope>NUCLEOTIDE SEQUENCE</scope>
    <source>
        <strain evidence="7">Duluth1</strain>
        <tissue evidence="7">Whole animal</tissue>
    </source>
</reference>
<dbReference type="PANTHER" id="PTHR16557:SF2">
    <property type="entry name" value="NUCLEIC ACID DIOXYGENASE ALKBH1"/>
    <property type="match status" value="1"/>
</dbReference>
<dbReference type="GO" id="GO:0005634">
    <property type="term" value="C:nucleus"/>
    <property type="evidence" value="ECO:0007669"/>
    <property type="project" value="TreeGrafter"/>
</dbReference>
<keyword evidence="1 5" id="KW-0479">Metal-binding</keyword>
<feature type="domain" description="Alpha-ketoglutarate-dependent dioxygenase AlkB-like" evidence="6">
    <location>
        <begin position="34"/>
        <end position="228"/>
    </location>
</feature>
<protein>
    <recommendedName>
        <fullName evidence="6">Alpha-ketoglutarate-dependent dioxygenase AlkB-like domain-containing protein</fullName>
    </recommendedName>
</protein>
<reference evidence="7" key="1">
    <citation type="journal article" date="2019" name="bioRxiv">
        <title>The Genome of the Zebra Mussel, Dreissena polymorpha: A Resource for Invasive Species Research.</title>
        <authorList>
            <person name="McCartney M.A."/>
            <person name="Auch B."/>
            <person name="Kono T."/>
            <person name="Mallez S."/>
            <person name="Zhang Y."/>
            <person name="Obille A."/>
            <person name="Becker A."/>
            <person name="Abrahante J.E."/>
            <person name="Garbe J."/>
            <person name="Badalamenti J.P."/>
            <person name="Herman A."/>
            <person name="Mangelson H."/>
            <person name="Liachko I."/>
            <person name="Sullivan S."/>
            <person name="Sone E.D."/>
            <person name="Koren S."/>
            <person name="Silverstein K.A.T."/>
            <person name="Beckman K.B."/>
            <person name="Gohl D.M."/>
        </authorList>
    </citation>
    <scope>NUCLEOTIDE SEQUENCE</scope>
    <source>
        <strain evidence="7">Duluth1</strain>
        <tissue evidence="7">Whole animal</tissue>
    </source>
</reference>
<name>A0A9D4LFF7_DREPO</name>
<dbReference type="GO" id="GO:0035515">
    <property type="term" value="F:oxidative RNA demethylase activity"/>
    <property type="evidence" value="ECO:0007669"/>
    <property type="project" value="TreeGrafter"/>
</dbReference>
<dbReference type="GO" id="GO:0035513">
    <property type="term" value="P:oxidative RNA demethylation"/>
    <property type="evidence" value="ECO:0007669"/>
    <property type="project" value="TreeGrafter"/>
</dbReference>
<feature type="non-terminal residue" evidence="7">
    <location>
        <position position="363"/>
    </location>
</feature>
<gene>
    <name evidence="7" type="ORF">DPMN_099352</name>
</gene>
<feature type="binding site" evidence="5">
    <location>
        <position position="162"/>
    </location>
    <ligand>
        <name>Fe cation</name>
        <dbReference type="ChEBI" id="CHEBI:24875"/>
        <note>catalytic</note>
    </ligand>
</feature>
<dbReference type="Proteomes" id="UP000828390">
    <property type="component" value="Unassembled WGS sequence"/>
</dbReference>
<evidence type="ECO:0000256" key="1">
    <source>
        <dbReference type="ARBA" id="ARBA00022723"/>
    </source>
</evidence>
<dbReference type="GO" id="GO:0008198">
    <property type="term" value="F:ferrous iron binding"/>
    <property type="evidence" value="ECO:0007669"/>
    <property type="project" value="TreeGrafter"/>
</dbReference>
<keyword evidence="2" id="KW-0223">Dioxygenase</keyword>
<accession>A0A9D4LFF7</accession>
<dbReference type="GO" id="GO:0005737">
    <property type="term" value="C:cytoplasm"/>
    <property type="evidence" value="ECO:0007669"/>
    <property type="project" value="TreeGrafter"/>
</dbReference>
<comment type="caution">
    <text evidence="7">The sequence shown here is derived from an EMBL/GenBank/DDBJ whole genome shotgun (WGS) entry which is preliminary data.</text>
</comment>
<keyword evidence="8" id="KW-1185">Reference proteome</keyword>
<dbReference type="Pfam" id="PF13532">
    <property type="entry name" value="2OG-FeII_Oxy_2"/>
    <property type="match status" value="1"/>
</dbReference>
<dbReference type="InterPro" id="IPR027450">
    <property type="entry name" value="AlkB-like"/>
</dbReference>
<dbReference type="Gene3D" id="2.60.120.590">
    <property type="entry name" value="Alpha-ketoglutarate-dependent dioxygenase AlkB-like"/>
    <property type="match status" value="1"/>
</dbReference>
<dbReference type="InterPro" id="IPR004574">
    <property type="entry name" value="Alkb"/>
</dbReference>
<organism evidence="7 8">
    <name type="scientific">Dreissena polymorpha</name>
    <name type="common">Zebra mussel</name>
    <name type="synonym">Mytilus polymorpha</name>
    <dbReference type="NCBI Taxonomy" id="45954"/>
    <lineage>
        <taxon>Eukaryota</taxon>
        <taxon>Metazoa</taxon>
        <taxon>Spiralia</taxon>
        <taxon>Lophotrochozoa</taxon>
        <taxon>Mollusca</taxon>
        <taxon>Bivalvia</taxon>
        <taxon>Autobranchia</taxon>
        <taxon>Heteroconchia</taxon>
        <taxon>Euheterodonta</taxon>
        <taxon>Imparidentia</taxon>
        <taxon>Neoheterodontei</taxon>
        <taxon>Myida</taxon>
        <taxon>Dreissenoidea</taxon>
        <taxon>Dreissenidae</taxon>
        <taxon>Dreissena</taxon>
    </lineage>
</organism>
<feature type="binding site" evidence="5">
    <location>
        <position position="216"/>
    </location>
    <ligand>
        <name>Fe cation</name>
        <dbReference type="ChEBI" id="CHEBI:24875"/>
        <note>catalytic</note>
    </ligand>
</feature>
<dbReference type="InterPro" id="IPR037151">
    <property type="entry name" value="AlkB-like_sf"/>
</dbReference>
<evidence type="ECO:0000259" key="6">
    <source>
        <dbReference type="Pfam" id="PF13532"/>
    </source>
</evidence>
<evidence type="ECO:0000256" key="5">
    <source>
        <dbReference type="PIRSR" id="PIRSR604574-2"/>
    </source>
</evidence>
<dbReference type="AlphaFoldDB" id="A0A9D4LFF7"/>
<keyword evidence="4 5" id="KW-0408">Iron</keyword>
<proteinExistence type="predicted"/>
<feature type="binding site" evidence="5">
    <location>
        <position position="160"/>
    </location>
    <ligand>
        <name>Fe cation</name>
        <dbReference type="ChEBI" id="CHEBI:24875"/>
        <note>catalytic</note>
    </ligand>
</feature>
<comment type="cofactor">
    <cofactor evidence="5">
        <name>Fe(2+)</name>
        <dbReference type="ChEBI" id="CHEBI:29033"/>
    </cofactor>
    <text evidence="5">Binds 1 Fe(2+) ion per subunit.</text>
</comment>
<evidence type="ECO:0000256" key="4">
    <source>
        <dbReference type="ARBA" id="ARBA00023004"/>
    </source>
</evidence>
<evidence type="ECO:0000313" key="8">
    <source>
        <dbReference type="Proteomes" id="UP000828390"/>
    </source>
</evidence>
<dbReference type="SUPFAM" id="SSF51197">
    <property type="entry name" value="Clavaminate synthase-like"/>
    <property type="match status" value="1"/>
</dbReference>
<keyword evidence="3" id="KW-0560">Oxidoreductase</keyword>